<dbReference type="InterPro" id="IPR036525">
    <property type="entry name" value="Tubulin/FtsZ_GTPase_sf"/>
</dbReference>
<comment type="similarity">
    <text evidence="3">Belongs to the misato family.</text>
</comment>
<protein>
    <recommendedName>
        <fullName evidence="4">Protein DML1</fullName>
    </recommendedName>
    <alternativeName>
        <fullName evidence="5">Protein dml1</fullName>
    </alternativeName>
</protein>
<reference evidence="10" key="1">
    <citation type="journal article" date="2012" name="G3 (Bethesda)">
        <title>Pichia sorbitophila, an interspecies yeast hybrid reveals early steps of genome resolution following polyploidization.</title>
        <authorList>
            <person name="Leh Louis V."/>
            <person name="Despons L."/>
            <person name="Friedrich A."/>
            <person name="Martin T."/>
            <person name="Durrens P."/>
            <person name="Casaregola S."/>
            <person name="Neuveglise C."/>
            <person name="Fairhead C."/>
            <person name="Marck C."/>
            <person name="Cruz J.A."/>
            <person name="Straub M.L."/>
            <person name="Kugler V."/>
            <person name="Sacerdot C."/>
            <person name="Uzunov Z."/>
            <person name="Thierry A."/>
            <person name="Weiss S."/>
            <person name="Bleykasten C."/>
            <person name="De Montigny J."/>
            <person name="Jacques N."/>
            <person name="Jung P."/>
            <person name="Lemaire M."/>
            <person name="Mallet S."/>
            <person name="Morel G."/>
            <person name="Richard G.F."/>
            <person name="Sarkar A."/>
            <person name="Savel G."/>
            <person name="Schacherer J."/>
            <person name="Seret M.L."/>
            <person name="Talla E."/>
            <person name="Samson G."/>
            <person name="Jubin C."/>
            <person name="Poulain J."/>
            <person name="Vacherie B."/>
            <person name="Barbe V."/>
            <person name="Pelletier E."/>
            <person name="Sherman D.J."/>
            <person name="Westhof E."/>
            <person name="Weissenbach J."/>
            <person name="Baret P.V."/>
            <person name="Wincker P."/>
            <person name="Gaillardin C."/>
            <person name="Dujon B."/>
            <person name="Souciet J.L."/>
        </authorList>
    </citation>
    <scope>NUCLEOTIDE SEQUENCE [LARGE SCALE GENOMIC DNA]</scope>
    <source>
        <strain evidence="10">CBS 270.75 / DBVPG 7215 / KCTC 17166 / NRRL Y-17582</strain>
    </source>
</reference>
<dbReference type="InterPro" id="IPR029209">
    <property type="entry name" value="DML1/Misato_tubulin"/>
</dbReference>
<evidence type="ECO:0000256" key="5">
    <source>
        <dbReference type="ARBA" id="ARBA00022030"/>
    </source>
</evidence>
<keyword evidence="10" id="KW-1185">Reference proteome</keyword>
<evidence type="ECO:0000256" key="6">
    <source>
        <dbReference type="ARBA" id="ARBA00023128"/>
    </source>
</evidence>
<gene>
    <name evidence="9" type="ordered locus">Ecym_6230</name>
</gene>
<dbReference type="AlphaFoldDB" id="G8JVD3"/>
<dbReference type="InterPro" id="IPR049942">
    <property type="entry name" value="DML1/Misato"/>
</dbReference>
<feature type="domain" description="Misato Segment II tubulin-like" evidence="7">
    <location>
        <begin position="2"/>
        <end position="129"/>
    </location>
</feature>
<evidence type="ECO:0000313" key="9">
    <source>
        <dbReference type="EMBL" id="AET40612.1"/>
    </source>
</evidence>
<proteinExistence type="inferred from homology"/>
<name>G8JVD3_ERECY</name>
<dbReference type="InterPro" id="IPR019605">
    <property type="entry name" value="Misato_II_tubulin-like"/>
</dbReference>
<dbReference type="eggNOG" id="KOG2530">
    <property type="taxonomic scope" value="Eukaryota"/>
</dbReference>
<dbReference type="PANTHER" id="PTHR13391:SF0">
    <property type="entry name" value="PROTEIN MISATO HOMOLOG 1"/>
    <property type="match status" value="1"/>
</dbReference>
<comment type="function">
    <text evidence="1">Involved in the partitioning of the mitochondrial organelle and mitochondrial DNA (mtDNA) inheritance.</text>
</comment>
<keyword evidence="6" id="KW-0496">Mitochondrion</keyword>
<dbReference type="KEGG" id="erc:Ecym_6230"/>
<dbReference type="PANTHER" id="PTHR13391">
    <property type="entry name" value="MITOCHONDRIAL DISTRIBUTION REGULATOR MISATO"/>
    <property type="match status" value="1"/>
</dbReference>
<evidence type="ECO:0000256" key="1">
    <source>
        <dbReference type="ARBA" id="ARBA00003757"/>
    </source>
</evidence>
<dbReference type="GO" id="GO:0005739">
    <property type="term" value="C:mitochondrion"/>
    <property type="evidence" value="ECO:0007669"/>
    <property type="project" value="UniProtKB-SubCell"/>
</dbReference>
<organism evidence="9 10">
    <name type="scientific">Eremothecium cymbalariae (strain CBS 270.75 / DBVPG 7215 / KCTC 17166 / NRRL Y-17582)</name>
    <name type="common">Yeast</name>
    <dbReference type="NCBI Taxonomy" id="931890"/>
    <lineage>
        <taxon>Eukaryota</taxon>
        <taxon>Fungi</taxon>
        <taxon>Dikarya</taxon>
        <taxon>Ascomycota</taxon>
        <taxon>Saccharomycotina</taxon>
        <taxon>Saccharomycetes</taxon>
        <taxon>Saccharomycetales</taxon>
        <taxon>Saccharomycetaceae</taxon>
        <taxon>Eremothecium</taxon>
    </lineage>
</organism>
<evidence type="ECO:0000256" key="2">
    <source>
        <dbReference type="ARBA" id="ARBA00004173"/>
    </source>
</evidence>
<dbReference type="OrthoDB" id="271881at2759"/>
<dbReference type="Pfam" id="PF14881">
    <property type="entry name" value="Tubulin_3"/>
    <property type="match status" value="1"/>
</dbReference>
<dbReference type="Proteomes" id="UP000006790">
    <property type="component" value="Chromosome 6"/>
</dbReference>
<dbReference type="GO" id="GO:0007005">
    <property type="term" value="P:mitochondrion organization"/>
    <property type="evidence" value="ECO:0007669"/>
    <property type="project" value="InterPro"/>
</dbReference>
<evidence type="ECO:0000256" key="4">
    <source>
        <dbReference type="ARBA" id="ARBA00014097"/>
    </source>
</evidence>
<dbReference type="Gene3D" id="3.40.50.1440">
    <property type="entry name" value="Tubulin/FtsZ, GTPase domain"/>
    <property type="match status" value="1"/>
</dbReference>
<dbReference type="FunCoup" id="G8JVD3">
    <property type="interactions" value="75"/>
</dbReference>
<dbReference type="SUPFAM" id="SSF52490">
    <property type="entry name" value="Tubulin nucleotide-binding domain-like"/>
    <property type="match status" value="1"/>
</dbReference>
<evidence type="ECO:0000256" key="3">
    <source>
        <dbReference type="ARBA" id="ARBA00008507"/>
    </source>
</evidence>
<dbReference type="InParanoid" id="G8JVD3"/>
<dbReference type="Pfam" id="PF10644">
    <property type="entry name" value="Misat_Tub_SegII"/>
    <property type="match status" value="1"/>
</dbReference>
<dbReference type="EMBL" id="CP002502">
    <property type="protein sequence ID" value="AET40612.1"/>
    <property type="molecule type" value="Genomic_DNA"/>
</dbReference>
<comment type="subcellular location">
    <subcellularLocation>
        <location evidence="2">Mitochondrion</location>
    </subcellularLocation>
</comment>
<dbReference type="GO" id="GO:0006276">
    <property type="term" value="P:plasmid maintenance"/>
    <property type="evidence" value="ECO:0007669"/>
    <property type="project" value="EnsemblFungi"/>
</dbReference>
<accession>G8JVD3</accession>
<sequence>MHEVINLGVSHRAGHILTQFFNCREKQLLDNNDNGCDAKVFLHGTLDGGGQSMSYEPRAVLWDAKNGSGSLGKYQYVSEADYCVDDSKEQELLQSLSQETAGGGDAAGAQVIHTGRRIQRSSYQAALDRNGAVPILERSAAKYWSDYCRMVYGPSSVNELERWYHNAQEPEKAPDYEQLGQRAFESYAVGLEEFRGNCLLRFFEDSLHAQLEQCDSLQGFNVVSEVDNGWGGFSSGMVIELKDELPKVEYFCWGLNEDAEVGGSGTQGRRGRLLEHNRIRATLTMVEESSVYVPLYSVGGLSHWEFGGRVCQAFDSVNMVAGHGVSLAYLVDVLTLADVQRNVVDLVRTDGGREDGFWGRVPRRKAGGRERMGSEVFSQVRIMRSRCGAGAGAGEDADARRRKVLWTDRWAPSDTIPEDYRQLRHVDLGITEKSRDVFLNWQDVVTRQFRYDSDREELKEKLGTLASVYESGWYDDGDEGDDC</sequence>
<feature type="domain" description="DML1/Misato tubulin" evidence="8">
    <location>
        <begin position="134"/>
        <end position="319"/>
    </location>
</feature>
<dbReference type="GeneID" id="11471042"/>
<evidence type="ECO:0000313" key="10">
    <source>
        <dbReference type="Proteomes" id="UP000006790"/>
    </source>
</evidence>
<evidence type="ECO:0000259" key="7">
    <source>
        <dbReference type="Pfam" id="PF10644"/>
    </source>
</evidence>
<dbReference type="RefSeq" id="XP_003647429.1">
    <property type="nucleotide sequence ID" value="XM_003647381.1"/>
</dbReference>
<dbReference type="HOGENOM" id="CLU_022511_2_2_1"/>
<evidence type="ECO:0000259" key="8">
    <source>
        <dbReference type="Pfam" id="PF14881"/>
    </source>
</evidence>
<dbReference type="OMA" id="DNGWGGF"/>